<gene>
    <name evidence="6" type="ORF">Vbra_7791</name>
</gene>
<dbReference type="InterPro" id="IPR055362">
    <property type="entry name" value="PTHB1_pf_dom"/>
</dbReference>
<dbReference type="STRING" id="1169540.A0A0G4ELX0"/>
<evidence type="ECO:0000313" key="7">
    <source>
        <dbReference type="Proteomes" id="UP000041254"/>
    </source>
</evidence>
<dbReference type="EMBL" id="CDMY01000261">
    <property type="protein sequence ID" value="CEL98014.1"/>
    <property type="molecule type" value="Genomic_DNA"/>
</dbReference>
<proteinExistence type="predicted"/>
<dbReference type="Pfam" id="PF23339">
    <property type="entry name" value="PTHB1_CtH"/>
    <property type="match status" value="1"/>
</dbReference>
<feature type="region of interest" description="Disordered" evidence="1">
    <location>
        <begin position="898"/>
        <end position="985"/>
    </location>
</feature>
<evidence type="ECO:0000256" key="1">
    <source>
        <dbReference type="SAM" id="MobiDB-lite"/>
    </source>
</evidence>
<dbReference type="AlphaFoldDB" id="A0A0G4ELX0"/>
<evidence type="ECO:0000259" key="2">
    <source>
        <dbReference type="Pfam" id="PF14727"/>
    </source>
</evidence>
<dbReference type="Pfam" id="PF14727">
    <property type="entry name" value="PHTB1_N"/>
    <property type="match status" value="1"/>
</dbReference>
<feature type="domain" description="PTHB1 platform" evidence="3">
    <location>
        <begin position="581"/>
        <end position="689"/>
    </location>
</feature>
<dbReference type="GO" id="GO:0034464">
    <property type="term" value="C:BBSome"/>
    <property type="evidence" value="ECO:0007669"/>
    <property type="project" value="InterPro"/>
</dbReference>
<feature type="region of interest" description="Disordered" evidence="1">
    <location>
        <begin position="446"/>
        <end position="466"/>
    </location>
</feature>
<evidence type="ECO:0000259" key="3">
    <source>
        <dbReference type="Pfam" id="PF23337"/>
    </source>
</evidence>
<organism evidence="6 7">
    <name type="scientific">Vitrella brassicaformis (strain CCMP3155)</name>
    <dbReference type="NCBI Taxonomy" id="1169540"/>
    <lineage>
        <taxon>Eukaryota</taxon>
        <taxon>Sar</taxon>
        <taxon>Alveolata</taxon>
        <taxon>Colpodellida</taxon>
        <taxon>Vitrellaceae</taxon>
        <taxon>Vitrella</taxon>
    </lineage>
</organism>
<evidence type="ECO:0000259" key="4">
    <source>
        <dbReference type="Pfam" id="PF23338"/>
    </source>
</evidence>
<dbReference type="GO" id="GO:0016020">
    <property type="term" value="C:membrane"/>
    <property type="evidence" value="ECO:0007669"/>
    <property type="project" value="TreeGrafter"/>
</dbReference>
<dbReference type="OMA" id="VPVEDWT"/>
<evidence type="ECO:0000259" key="5">
    <source>
        <dbReference type="Pfam" id="PF23339"/>
    </source>
</evidence>
<keyword evidence="7" id="KW-1185">Reference proteome</keyword>
<protein>
    <recommendedName>
        <fullName evidence="8">PTHB1 N-terminal domain-containing protein</fullName>
    </recommendedName>
</protein>
<dbReference type="VEuPathDB" id="CryptoDB:Vbra_7791"/>
<dbReference type="PANTHER" id="PTHR20991:SF0">
    <property type="entry name" value="PROTEIN PTHB1"/>
    <property type="match status" value="1"/>
</dbReference>
<feature type="domain" description="PTHB1 C-terminal helix bundle" evidence="5">
    <location>
        <begin position="826"/>
        <end position="887"/>
    </location>
</feature>
<dbReference type="InterPro" id="IPR028073">
    <property type="entry name" value="PHTB1_N_dom"/>
</dbReference>
<feature type="domain" description="PTHB1 hairpin" evidence="4">
    <location>
        <begin position="704"/>
        <end position="805"/>
    </location>
</feature>
<dbReference type="Pfam" id="PF23337">
    <property type="entry name" value="PTHB1_pf"/>
    <property type="match status" value="1"/>
</dbReference>
<name>A0A0G4ELX0_VITBC</name>
<dbReference type="Pfam" id="PF23338">
    <property type="entry name" value="PTHB1_hp"/>
    <property type="match status" value="1"/>
</dbReference>
<feature type="domain" description="PTHB1 N-terminal" evidence="2">
    <location>
        <begin position="1"/>
        <end position="395"/>
    </location>
</feature>
<dbReference type="PANTHER" id="PTHR20991">
    <property type="entry name" value="PARATHYROID HORMONE-RESPONSIVE B1 GENE"/>
    <property type="match status" value="1"/>
</dbReference>
<dbReference type="InterPro" id="IPR055364">
    <property type="entry name" value="PTHB1_CtH_dom"/>
</dbReference>
<reference evidence="6 7" key="1">
    <citation type="submission" date="2014-11" db="EMBL/GenBank/DDBJ databases">
        <authorList>
            <person name="Zhu J."/>
            <person name="Qi W."/>
            <person name="Song R."/>
        </authorList>
    </citation>
    <scope>NUCLEOTIDE SEQUENCE [LARGE SCALE GENOMIC DNA]</scope>
</reference>
<dbReference type="InterPro" id="IPR055363">
    <property type="entry name" value="PTHB1_hp_dom"/>
</dbReference>
<feature type="compositionally biased region" description="Polar residues" evidence="1">
    <location>
        <begin position="908"/>
        <end position="918"/>
    </location>
</feature>
<dbReference type="OrthoDB" id="10262646at2759"/>
<evidence type="ECO:0000313" key="6">
    <source>
        <dbReference type="EMBL" id="CEL98014.1"/>
    </source>
</evidence>
<dbReference type="Proteomes" id="UP000041254">
    <property type="component" value="Unassembled WGS sequence"/>
</dbReference>
<dbReference type="InterPro" id="IPR026511">
    <property type="entry name" value="PTHB1"/>
</dbReference>
<sequence length="985" mass="107768">MSLLAVREYWSTSCGDGSEEFDAGCMCIANVDNHHSGQLKVCVGSYEGCLRIYLPRGRGYTVEDLVLEQHLDMPILQLAAGRFISGIRDVALAVLHPHRLRVYVVSGVSGHDDGHGHADGGAAVSYYSLAVAYEHALTRPAYNMCYGPFGGARDRDLLCVQSLDGLLTFYEQEGFGFGRMLPASYLVPGPLVYSPSSDSFITANANLHVEAFKYSVLGAAASADSDLRPPGDDSEAAERAKAVPRKKLQVDWSVNVGEVVRHIEVSRFSKDLPSSRREILVLGEQTLYVLKDDGAVLTQRRMTEYPMATAACYPLPTPDDGGLDALPVHNLLLGTTTGHVLVFRMADGQLVWAAKLPNQIVPVQMAVAQLGPVPGMIVVLDDAGQLTVTYLGTEPPTSALVNTEMRQLDYAEMEREQQELLQIIRQTHKAGPPEPFDRLVVTPRVPEHLDQRGPGSDEDTEDDDTLARDEGDLVQVTVCVDVLLDDPSGSTYTDGLHNITSSIDNVAQDGVTIAFKTPPAVVPQRPSINIRAIKPNEPVTARMEFRVRRDLLVPNLEVVVSACMVTLRGQPRTAVAHCRLPFMLAAELTQPVHSAVYKLVFDCPSPPSSLLALFDDMTYPQPPASNGWELPQEVQGSLNPHIVSFRFRGGGEGTVLLAKSGRIAIQTSEFAQLGLLLYELERRLQNLRAQETGSASGVLSFRDPLPLHDYFILLDDHFALRCHLRDLRKELEDRTQQYRAVEKRLLVRFRDRNPSPLQHLDFLLNVSYQQVCTVCDGIVEAEKALMAVAQHLTAATHLITRLTKYRFGLDDRTSGSLCEAFSTGIAIEDTASCGWEERCEAAMHHLLKTCLSTKDKERDRDRSVGELSMPEDVGRLKKRITSVIDRLSQGVSLHSDLDPSAPALASRPSITHQNTDAPSVTAPPPSQPAVTQQQHAERPSDNGGGSSSSNKVAVSSHHHQLPPVIEGQDEGESMTNGVGVLGWEG</sequence>
<evidence type="ECO:0008006" key="8">
    <source>
        <dbReference type="Google" id="ProtNLM"/>
    </source>
</evidence>
<accession>A0A0G4ELX0</accession>
<dbReference type="GO" id="GO:0060271">
    <property type="term" value="P:cilium assembly"/>
    <property type="evidence" value="ECO:0007669"/>
    <property type="project" value="TreeGrafter"/>
</dbReference>
<dbReference type="InParanoid" id="A0A0G4ELX0"/>